<reference evidence="2" key="1">
    <citation type="submission" date="1997-12" db="EMBL/GenBank/DDBJ databases">
        <title>LsMNPV genome DNA 1964bp fragment including p74 and another two ORFs.</title>
        <authorList>
            <person name="Jin T."/>
            <person name="Qi B."/>
            <person name="Qi Y."/>
        </authorList>
    </citation>
    <scope>NUCLEOTIDE SEQUENCE</scope>
</reference>
<dbReference type="EMBL" id="AB009455">
    <property type="protein sequence ID" value="BAA24239.1"/>
    <property type="molecule type" value="Genomic_DNA"/>
</dbReference>
<organismHost>
    <name type="scientific">Lepidoptera</name>
    <name type="common">moths &amp; butterflies</name>
    <dbReference type="NCBI Taxonomy" id="7088"/>
</organismHost>
<accession>O55563</accession>
<organism evidence="2">
    <name type="scientific">Leucania separata nucleopolyhedrovirus</name>
    <name type="common">LsNPV</name>
    <dbReference type="NCBI Taxonomy" id="1307956"/>
    <lineage>
        <taxon>Viruses</taxon>
        <taxon>Viruses incertae sedis</taxon>
        <taxon>Naldaviricetes</taxon>
        <taxon>Lefavirales</taxon>
        <taxon>Baculoviridae</taxon>
        <taxon>Alphabaculovirus</taxon>
        <taxon>Alphabaculovirus leseparatae</taxon>
    </lineage>
</organism>
<proteinExistence type="predicted"/>
<feature type="transmembrane region" description="Helical" evidence="1">
    <location>
        <begin position="6"/>
        <end position="25"/>
    </location>
</feature>
<evidence type="ECO:0000256" key="1">
    <source>
        <dbReference type="SAM" id="Phobius"/>
    </source>
</evidence>
<gene>
    <name evidence="2" type="primary">p7</name>
</gene>
<name>O55563_NPVLS</name>
<protein>
    <submittedName>
        <fullName evidence="2">p7</fullName>
    </submittedName>
</protein>
<keyword evidence="1" id="KW-0472">Membrane</keyword>
<keyword evidence="1" id="KW-0812">Transmembrane</keyword>
<sequence>MYMNLIYFSIIVIHFFCYNNIKIILSKRHVEEVEKHIASTFSIVYSRAVSYTTDCVCR</sequence>
<evidence type="ECO:0000313" key="2">
    <source>
        <dbReference type="EMBL" id="BAA24239.1"/>
    </source>
</evidence>
<keyword evidence="1" id="KW-1133">Transmembrane helix</keyword>